<dbReference type="PANTHER" id="PTHR34653:SF1">
    <property type="entry name" value="FLAGELLAR HOOK-BASAL BODY COMPLEX PROTEIN FLIE"/>
    <property type="match status" value="1"/>
</dbReference>
<name>A0A240UCM1_9BURK</name>
<dbReference type="InterPro" id="IPR001624">
    <property type="entry name" value="FliE"/>
</dbReference>
<dbReference type="KEGG" id="acip:CBP36_07785"/>
<dbReference type="GO" id="GO:0005198">
    <property type="term" value="F:structural molecule activity"/>
    <property type="evidence" value="ECO:0007669"/>
    <property type="project" value="UniProtKB-UniRule"/>
</dbReference>
<evidence type="ECO:0000313" key="6">
    <source>
        <dbReference type="Proteomes" id="UP000194440"/>
    </source>
</evidence>
<accession>A0A240UCM1</accession>
<keyword evidence="6" id="KW-1185">Reference proteome</keyword>
<evidence type="ECO:0000256" key="1">
    <source>
        <dbReference type="ARBA" id="ARBA00004117"/>
    </source>
</evidence>
<reference evidence="5" key="1">
    <citation type="submission" date="2017-05" db="EMBL/GenBank/DDBJ databases">
        <title>Polyphasic characterization of four soil-derived phenanthrene-degrading Acidovorax strains and proposal of Acidovorax phenanthrenivorans sp. nov.</title>
        <authorList>
            <person name="Singleton D."/>
            <person name="Lee J."/>
            <person name="Dickey A.N."/>
            <person name="Stroud A."/>
            <person name="Scholl E.H."/>
            <person name="Wright F.A."/>
            <person name="Aitken M.D."/>
        </authorList>
    </citation>
    <scope>NUCLEOTIDE SEQUENCE</scope>
    <source>
        <strain evidence="5">P4</strain>
    </source>
</reference>
<dbReference type="PANTHER" id="PTHR34653">
    <property type="match status" value="1"/>
</dbReference>
<dbReference type="PRINTS" id="PR01006">
    <property type="entry name" value="FLGHOOKFLIE"/>
</dbReference>
<dbReference type="RefSeq" id="WP_026435761.1">
    <property type="nucleotide sequence ID" value="NZ_CP021359.1"/>
</dbReference>
<dbReference type="HAMAP" id="MF_00724">
    <property type="entry name" value="FliE"/>
    <property type="match status" value="1"/>
</dbReference>
<dbReference type="GO" id="GO:0003774">
    <property type="term" value="F:cytoskeletal motor activity"/>
    <property type="evidence" value="ECO:0007669"/>
    <property type="project" value="InterPro"/>
</dbReference>
<accession>A0A240U298</accession>
<dbReference type="OrthoDB" id="8909229at2"/>
<dbReference type="GO" id="GO:0009425">
    <property type="term" value="C:bacterial-type flagellum basal body"/>
    <property type="evidence" value="ECO:0007669"/>
    <property type="project" value="UniProtKB-SubCell"/>
</dbReference>
<proteinExistence type="inferred from homology"/>
<dbReference type="Pfam" id="PF02049">
    <property type="entry name" value="FliE"/>
    <property type="match status" value="1"/>
</dbReference>
<evidence type="ECO:0000313" key="5">
    <source>
        <dbReference type="EMBL" id="ART58770.1"/>
    </source>
</evidence>
<evidence type="ECO:0000256" key="3">
    <source>
        <dbReference type="ARBA" id="ARBA00023143"/>
    </source>
</evidence>
<organism evidence="5 6">
    <name type="scientific">Acidovorax carolinensis</name>
    <dbReference type="NCBI Taxonomy" id="553814"/>
    <lineage>
        <taxon>Bacteria</taxon>
        <taxon>Pseudomonadati</taxon>
        <taxon>Pseudomonadota</taxon>
        <taxon>Betaproteobacteria</taxon>
        <taxon>Burkholderiales</taxon>
        <taxon>Comamonadaceae</taxon>
        <taxon>Acidovorax</taxon>
    </lineage>
</organism>
<accession>A0A240TS26</accession>
<comment type="subcellular location">
    <subcellularLocation>
        <location evidence="1 4">Bacterial flagellum basal body</location>
    </subcellularLocation>
</comment>
<dbReference type="EMBL" id="CP021366">
    <property type="protein sequence ID" value="ART58770.1"/>
    <property type="molecule type" value="Genomic_DNA"/>
</dbReference>
<evidence type="ECO:0000256" key="2">
    <source>
        <dbReference type="ARBA" id="ARBA00009272"/>
    </source>
</evidence>
<dbReference type="NCBIfam" id="TIGR00205">
    <property type="entry name" value="fliE"/>
    <property type="match status" value="1"/>
</dbReference>
<protein>
    <recommendedName>
        <fullName evidence="4">Flagellar hook-basal body complex protein FliE</fullName>
    </recommendedName>
</protein>
<dbReference type="GO" id="GO:0071973">
    <property type="term" value="P:bacterial-type flagellum-dependent cell motility"/>
    <property type="evidence" value="ECO:0007669"/>
    <property type="project" value="InterPro"/>
</dbReference>
<dbReference type="AlphaFoldDB" id="A0A240UCM1"/>
<dbReference type="KEGG" id="acin:CBP34_07115"/>
<comment type="similarity">
    <text evidence="2 4">Belongs to the FliE family.</text>
</comment>
<dbReference type="KEGG" id="acid:CBP33_07215"/>
<dbReference type="Proteomes" id="UP000194440">
    <property type="component" value="Chromosome"/>
</dbReference>
<keyword evidence="3 4" id="KW-0975">Bacterial flagellum</keyword>
<keyword evidence="5" id="KW-0969">Cilium</keyword>
<dbReference type="KEGG" id="acis:CBP35_11145"/>
<keyword evidence="5" id="KW-0282">Flagellum</keyword>
<keyword evidence="5" id="KW-0966">Cell projection</keyword>
<gene>
    <name evidence="4" type="primary">fliE</name>
    <name evidence="5" type="ORF">CBP36_07785</name>
</gene>
<sequence>MNVTTNSLDALLPFNPVGKLVSKASTVQDGGFLDAMKQALATTSQLQSESGRLSREVTLDNPTVSLEETMLAGVKSNIAFQATLQSRNRIVQAYTDVMNMQV</sequence>
<evidence type="ECO:0000256" key="4">
    <source>
        <dbReference type="HAMAP-Rule" id="MF_00724"/>
    </source>
</evidence>